<evidence type="ECO:0000313" key="4">
    <source>
        <dbReference type="Proteomes" id="UP000594454"/>
    </source>
</evidence>
<sequence>MALLALFLLSIVVCAASAAEEPCPVICTLDYTPVCATDGGETRTFSNACALRAENCLQRKNFRKLNDGECPK</sequence>
<dbReference type="Pfam" id="PF07648">
    <property type="entry name" value="Kazal_2"/>
    <property type="match status" value="1"/>
</dbReference>
<dbReference type="InterPro" id="IPR002350">
    <property type="entry name" value="Kazal_dom"/>
</dbReference>
<dbReference type="Gene3D" id="3.30.60.30">
    <property type="match status" value="1"/>
</dbReference>
<protein>
    <recommendedName>
        <fullName evidence="2">Kazal-like domain-containing protein</fullName>
    </recommendedName>
</protein>
<evidence type="ECO:0000313" key="3">
    <source>
        <dbReference type="EMBL" id="CAD7081324.1"/>
    </source>
</evidence>
<accession>A0A7R8UIT1</accession>
<feature type="signal peptide" evidence="1">
    <location>
        <begin position="1"/>
        <end position="18"/>
    </location>
</feature>
<feature type="domain" description="Kazal-like" evidence="2">
    <location>
        <begin position="17"/>
        <end position="72"/>
    </location>
</feature>
<dbReference type="PROSITE" id="PS51465">
    <property type="entry name" value="KAZAL_2"/>
    <property type="match status" value="1"/>
</dbReference>
<dbReference type="SMR" id="A0A7R8UIT1"/>
<proteinExistence type="predicted"/>
<dbReference type="CDD" id="cd00104">
    <property type="entry name" value="KAZAL_FS"/>
    <property type="match status" value="1"/>
</dbReference>
<dbReference type="SUPFAM" id="SSF100895">
    <property type="entry name" value="Kazal-type serine protease inhibitors"/>
    <property type="match status" value="1"/>
</dbReference>
<gene>
    <name evidence="3" type="ORF">HERILL_LOCUS4439</name>
</gene>
<organism evidence="3 4">
    <name type="scientific">Hermetia illucens</name>
    <name type="common">Black soldier fly</name>
    <dbReference type="NCBI Taxonomy" id="343691"/>
    <lineage>
        <taxon>Eukaryota</taxon>
        <taxon>Metazoa</taxon>
        <taxon>Ecdysozoa</taxon>
        <taxon>Arthropoda</taxon>
        <taxon>Hexapoda</taxon>
        <taxon>Insecta</taxon>
        <taxon>Pterygota</taxon>
        <taxon>Neoptera</taxon>
        <taxon>Endopterygota</taxon>
        <taxon>Diptera</taxon>
        <taxon>Brachycera</taxon>
        <taxon>Stratiomyomorpha</taxon>
        <taxon>Stratiomyidae</taxon>
        <taxon>Hermetiinae</taxon>
        <taxon>Hermetia</taxon>
    </lineage>
</organism>
<dbReference type="OrthoDB" id="7834435at2759"/>
<keyword evidence="1" id="KW-0732">Signal</keyword>
<dbReference type="EMBL" id="LR899010">
    <property type="protein sequence ID" value="CAD7081324.1"/>
    <property type="molecule type" value="Genomic_DNA"/>
</dbReference>
<feature type="chain" id="PRO_5030849595" description="Kazal-like domain-containing protein" evidence="1">
    <location>
        <begin position="19"/>
        <end position="72"/>
    </location>
</feature>
<evidence type="ECO:0000259" key="2">
    <source>
        <dbReference type="PROSITE" id="PS51465"/>
    </source>
</evidence>
<keyword evidence="4" id="KW-1185">Reference proteome</keyword>
<dbReference type="InParanoid" id="A0A7R8UIT1"/>
<name>A0A7R8UIT1_HERIL</name>
<reference evidence="3 4" key="1">
    <citation type="submission" date="2020-11" db="EMBL/GenBank/DDBJ databases">
        <authorList>
            <person name="Wallbank WR R."/>
            <person name="Pardo Diaz C."/>
            <person name="Kozak K."/>
            <person name="Martin S."/>
            <person name="Jiggins C."/>
            <person name="Moest M."/>
            <person name="Warren A I."/>
            <person name="Generalovic N T."/>
            <person name="Byers J.R.P. K."/>
            <person name="Montejo-Kovacevich G."/>
            <person name="Yen C E."/>
        </authorList>
    </citation>
    <scope>NUCLEOTIDE SEQUENCE [LARGE SCALE GENOMIC DNA]</scope>
</reference>
<dbReference type="InterPro" id="IPR036058">
    <property type="entry name" value="Kazal_dom_sf"/>
</dbReference>
<dbReference type="OMA" id="CDTQEYR"/>
<dbReference type="SMART" id="SM00280">
    <property type="entry name" value="KAZAL"/>
    <property type="match status" value="1"/>
</dbReference>
<dbReference type="AlphaFoldDB" id="A0A7R8UIT1"/>
<evidence type="ECO:0000256" key="1">
    <source>
        <dbReference type="SAM" id="SignalP"/>
    </source>
</evidence>
<dbReference type="Proteomes" id="UP000594454">
    <property type="component" value="Chromosome 2"/>
</dbReference>